<comment type="caution">
    <text evidence="1">The sequence shown here is derived from an EMBL/GenBank/DDBJ whole genome shotgun (WGS) entry which is preliminary data.</text>
</comment>
<name>A0A934R6W5_9BACT</name>
<dbReference type="RefSeq" id="WP_200353358.1">
    <property type="nucleotide sequence ID" value="NZ_BAABHZ010000002.1"/>
</dbReference>
<dbReference type="AlphaFoldDB" id="A0A934R6W5"/>
<evidence type="ECO:0000313" key="1">
    <source>
        <dbReference type="EMBL" id="MBK1818411.1"/>
    </source>
</evidence>
<reference evidence="1" key="1">
    <citation type="submission" date="2021-01" db="EMBL/GenBank/DDBJ databases">
        <title>Modified the classification status of verrucomicrobia.</title>
        <authorList>
            <person name="Feng X."/>
        </authorList>
    </citation>
    <scope>NUCLEOTIDE SEQUENCE</scope>
    <source>
        <strain evidence="1">JCM 18052</strain>
    </source>
</reference>
<protein>
    <recommendedName>
        <fullName evidence="3">DUF4288 domain-containing protein</fullName>
    </recommendedName>
</protein>
<keyword evidence="2" id="KW-1185">Reference proteome</keyword>
<evidence type="ECO:0000313" key="2">
    <source>
        <dbReference type="Proteomes" id="UP000600139"/>
    </source>
</evidence>
<gene>
    <name evidence="1" type="ORF">JIN84_22525</name>
</gene>
<evidence type="ECO:0008006" key="3">
    <source>
        <dbReference type="Google" id="ProtNLM"/>
    </source>
</evidence>
<accession>A0A934R6W5</accession>
<proteinExistence type="predicted"/>
<organism evidence="1 2">
    <name type="scientific">Luteolibacter yonseiensis</name>
    <dbReference type="NCBI Taxonomy" id="1144680"/>
    <lineage>
        <taxon>Bacteria</taxon>
        <taxon>Pseudomonadati</taxon>
        <taxon>Verrucomicrobiota</taxon>
        <taxon>Verrucomicrobiia</taxon>
        <taxon>Verrucomicrobiales</taxon>
        <taxon>Verrucomicrobiaceae</taxon>
        <taxon>Luteolibacter</taxon>
    </lineage>
</organism>
<sequence length="113" mass="12967">MNSYSVRCIFEVPKEHSNKSAFLYEERITIWRAKDIDEAIDKAAEEAEIYADSNSLSYTGLAQAYWMFTKTDLDGVEVFSLMRESGLKTDDYLDAFFSTGNERQKGMDLPEPL</sequence>
<dbReference type="Proteomes" id="UP000600139">
    <property type="component" value="Unassembled WGS sequence"/>
</dbReference>
<dbReference type="EMBL" id="JAENIK010000013">
    <property type="protein sequence ID" value="MBK1818411.1"/>
    <property type="molecule type" value="Genomic_DNA"/>
</dbReference>